<keyword evidence="3 5" id="KW-1133">Transmembrane helix</keyword>
<gene>
    <name evidence="6" type="ORF">DF185_07195</name>
</gene>
<dbReference type="InterPro" id="IPR022853">
    <property type="entry name" value="FloA"/>
</dbReference>
<dbReference type="Pfam" id="PF12127">
    <property type="entry name" value="FloA"/>
    <property type="match status" value="1"/>
</dbReference>
<sequence length="138" mass="15100">MNDISTIILLIVSVLIGIPVFFYLVPVALWFSALLSGVNLTLMELIFMRLRKSPIQDIVMGLITANKGGIPINRTELEAHALAGGNTANVINGLVAAKHAGLKLSFKNACSSDFKGIDLVKLVHKEVELRKEEEKIFE</sequence>
<protein>
    <submittedName>
        <fullName evidence="6">Uncharacterized protein</fullName>
    </submittedName>
</protein>
<feature type="transmembrane region" description="Helical" evidence="5">
    <location>
        <begin position="7"/>
        <end position="24"/>
    </location>
</feature>
<keyword evidence="1" id="KW-1003">Cell membrane</keyword>
<comment type="caution">
    <text evidence="6">The sequence shown here is derived from an EMBL/GenBank/DDBJ whole genome shotgun (WGS) entry which is preliminary data.</text>
</comment>
<dbReference type="RefSeq" id="WP_110360060.1">
    <property type="nucleotide sequence ID" value="NZ_QFLI01000002.1"/>
</dbReference>
<evidence type="ECO:0000256" key="4">
    <source>
        <dbReference type="ARBA" id="ARBA00023136"/>
    </source>
</evidence>
<organism evidence="6 7">
    <name type="scientific">Marinifilum breve</name>
    <dbReference type="NCBI Taxonomy" id="2184082"/>
    <lineage>
        <taxon>Bacteria</taxon>
        <taxon>Pseudomonadati</taxon>
        <taxon>Bacteroidota</taxon>
        <taxon>Bacteroidia</taxon>
        <taxon>Marinilabiliales</taxon>
        <taxon>Marinifilaceae</taxon>
    </lineage>
</organism>
<evidence type="ECO:0000313" key="7">
    <source>
        <dbReference type="Proteomes" id="UP000248079"/>
    </source>
</evidence>
<dbReference type="AlphaFoldDB" id="A0A2V4A3F7"/>
<evidence type="ECO:0000256" key="1">
    <source>
        <dbReference type="ARBA" id="ARBA00022475"/>
    </source>
</evidence>
<proteinExistence type="predicted"/>
<name>A0A2V4A3F7_9BACT</name>
<accession>A0A2V4A3F7</accession>
<dbReference type="OrthoDB" id="1120052at2"/>
<evidence type="ECO:0000256" key="2">
    <source>
        <dbReference type="ARBA" id="ARBA00022692"/>
    </source>
</evidence>
<dbReference type="Proteomes" id="UP000248079">
    <property type="component" value="Unassembled WGS sequence"/>
</dbReference>
<dbReference type="EMBL" id="QFLI01000002">
    <property type="protein sequence ID" value="PXY02427.1"/>
    <property type="molecule type" value="Genomic_DNA"/>
</dbReference>
<evidence type="ECO:0000256" key="5">
    <source>
        <dbReference type="SAM" id="Phobius"/>
    </source>
</evidence>
<keyword evidence="2 5" id="KW-0812">Transmembrane</keyword>
<keyword evidence="4 5" id="KW-0472">Membrane</keyword>
<evidence type="ECO:0000313" key="6">
    <source>
        <dbReference type="EMBL" id="PXY02427.1"/>
    </source>
</evidence>
<keyword evidence="7" id="KW-1185">Reference proteome</keyword>
<reference evidence="6 7" key="1">
    <citation type="submission" date="2018-05" db="EMBL/GenBank/DDBJ databases">
        <title>Marinifilum breve JC075T sp. nov., a marine bacterium isolated from Yongle Blue Hole in the South China Sea.</title>
        <authorList>
            <person name="Fu T."/>
        </authorList>
    </citation>
    <scope>NUCLEOTIDE SEQUENCE [LARGE SCALE GENOMIC DNA]</scope>
    <source>
        <strain evidence="6 7">JC075</strain>
    </source>
</reference>
<evidence type="ECO:0000256" key="3">
    <source>
        <dbReference type="ARBA" id="ARBA00022989"/>
    </source>
</evidence>